<dbReference type="Pfam" id="PF09413">
    <property type="entry name" value="DUF2007"/>
    <property type="match status" value="1"/>
</dbReference>
<accession>A0A444W783</accession>
<dbReference type="OrthoDB" id="1372890at2"/>
<dbReference type="InterPro" id="IPR018551">
    <property type="entry name" value="DUF2007"/>
</dbReference>
<proteinExistence type="predicted"/>
<dbReference type="Proteomes" id="UP000289775">
    <property type="component" value="Unassembled WGS sequence"/>
</dbReference>
<evidence type="ECO:0000259" key="1">
    <source>
        <dbReference type="Pfam" id="PF09413"/>
    </source>
</evidence>
<keyword evidence="3" id="KW-1185">Reference proteome</keyword>
<dbReference type="AlphaFoldDB" id="A0A444W783"/>
<name>A0A444W783_9FLAO</name>
<reference evidence="2 3" key="1">
    <citation type="submission" date="2014-12" db="EMBL/GenBank/DDBJ databases">
        <title>Genome sequence of Flavobacterium beibuense RSKm HC5.</title>
        <authorList>
            <person name="Kim J.F."/>
            <person name="Song J.Y."/>
            <person name="Kwak M.-J."/>
            <person name="Lee S.-W."/>
        </authorList>
    </citation>
    <scope>NUCLEOTIDE SEQUENCE [LARGE SCALE GENOMIC DNA]</scope>
    <source>
        <strain evidence="2 3">RSKm HC5</strain>
    </source>
</reference>
<dbReference type="RefSeq" id="WP_129751735.1">
    <property type="nucleotide sequence ID" value="NZ_JUIW01000009.1"/>
</dbReference>
<organism evidence="2 3">
    <name type="scientific">Flavobacterium beibuense</name>
    <dbReference type="NCBI Taxonomy" id="657326"/>
    <lineage>
        <taxon>Bacteria</taxon>
        <taxon>Pseudomonadati</taxon>
        <taxon>Bacteroidota</taxon>
        <taxon>Flavobacteriia</taxon>
        <taxon>Flavobacteriales</taxon>
        <taxon>Flavobacteriaceae</taxon>
        <taxon>Flavobacterium</taxon>
    </lineage>
</organism>
<evidence type="ECO:0000313" key="2">
    <source>
        <dbReference type="EMBL" id="RYJ41714.1"/>
    </source>
</evidence>
<protein>
    <submittedName>
        <fullName evidence="2">DUF2007 domain containing protein</fullName>
    </submittedName>
</protein>
<dbReference type="EMBL" id="JUIW01000009">
    <property type="protein sequence ID" value="RYJ41714.1"/>
    <property type="molecule type" value="Genomic_DNA"/>
</dbReference>
<evidence type="ECO:0000313" key="3">
    <source>
        <dbReference type="Proteomes" id="UP000289775"/>
    </source>
</evidence>
<feature type="domain" description="DUF2007" evidence="1">
    <location>
        <begin position="4"/>
        <end position="66"/>
    </location>
</feature>
<gene>
    <name evidence="2" type="ORF">NU09_2639</name>
</gene>
<sequence>MALVKIYSGSEIEATPIKLTLEEAGINPVVRDNIQSATVAGFGSFGQAMELYVEEHEVEAAAKIVAGFNK</sequence>
<comment type="caution">
    <text evidence="2">The sequence shown here is derived from an EMBL/GenBank/DDBJ whole genome shotgun (WGS) entry which is preliminary data.</text>
</comment>